<evidence type="ECO:0008006" key="3">
    <source>
        <dbReference type="Google" id="ProtNLM"/>
    </source>
</evidence>
<protein>
    <recommendedName>
        <fullName evidence="3">23S rRNA (Guanosine(2251)-2'-O)-methyltransferase RlmB</fullName>
    </recommendedName>
</protein>
<dbReference type="Proteomes" id="UP000034920">
    <property type="component" value="Unassembled WGS sequence"/>
</dbReference>
<sequence>KIGESVKIPQSEGVDSLNLSVAVGISLYKKRENLN</sequence>
<dbReference type="InterPro" id="IPR029028">
    <property type="entry name" value="Alpha/beta_knot_MTases"/>
</dbReference>
<proteinExistence type="predicted"/>
<accession>A0A0G0XAR5</accession>
<gene>
    <name evidence="1" type="ORF">UU80_C0014G0029</name>
</gene>
<reference evidence="1 2" key="1">
    <citation type="journal article" date="2015" name="Nature">
        <title>rRNA introns, odd ribosomes, and small enigmatic genomes across a large radiation of phyla.</title>
        <authorList>
            <person name="Brown C.T."/>
            <person name="Hug L.A."/>
            <person name="Thomas B.C."/>
            <person name="Sharon I."/>
            <person name="Castelle C.J."/>
            <person name="Singh A."/>
            <person name="Wilkins M.J."/>
            <person name="Williams K.H."/>
            <person name="Banfield J.F."/>
        </authorList>
    </citation>
    <scope>NUCLEOTIDE SEQUENCE [LARGE SCALE GENOMIC DNA]</scope>
</reference>
<feature type="non-terminal residue" evidence="1">
    <location>
        <position position="1"/>
    </location>
</feature>
<organism evidence="1 2">
    <name type="scientific">candidate division WWE3 bacterium GW2011_GWA1_41_8</name>
    <dbReference type="NCBI Taxonomy" id="1619103"/>
    <lineage>
        <taxon>Bacteria</taxon>
        <taxon>Katanobacteria</taxon>
    </lineage>
</organism>
<dbReference type="AlphaFoldDB" id="A0A0G0XAR5"/>
<evidence type="ECO:0000313" key="2">
    <source>
        <dbReference type="Proteomes" id="UP000034920"/>
    </source>
</evidence>
<dbReference type="SUPFAM" id="SSF75217">
    <property type="entry name" value="alpha/beta knot"/>
    <property type="match status" value="1"/>
</dbReference>
<comment type="caution">
    <text evidence="1">The sequence shown here is derived from an EMBL/GenBank/DDBJ whole genome shotgun (WGS) entry which is preliminary data.</text>
</comment>
<evidence type="ECO:0000313" key="1">
    <source>
        <dbReference type="EMBL" id="KKS22074.1"/>
    </source>
</evidence>
<dbReference type="Gene3D" id="3.40.1280.10">
    <property type="match status" value="1"/>
</dbReference>
<dbReference type="InterPro" id="IPR029026">
    <property type="entry name" value="tRNA_m1G_MTases_N"/>
</dbReference>
<name>A0A0G0XAR5_UNCKA</name>
<dbReference type="EMBL" id="LCCA01000014">
    <property type="protein sequence ID" value="KKS22074.1"/>
    <property type="molecule type" value="Genomic_DNA"/>
</dbReference>